<dbReference type="GO" id="GO:0005504">
    <property type="term" value="F:fatty acid binding"/>
    <property type="evidence" value="ECO:0007669"/>
    <property type="project" value="TreeGrafter"/>
</dbReference>
<dbReference type="InterPro" id="IPR006091">
    <property type="entry name" value="Acyl-CoA_Oxase/DH_mid-dom"/>
</dbReference>
<dbReference type="InterPro" id="IPR036250">
    <property type="entry name" value="AcylCo_DH-like_C"/>
</dbReference>
<feature type="domain" description="Acyl-CoA oxidase C-alpha1" evidence="11">
    <location>
        <begin position="282"/>
        <end position="401"/>
    </location>
</feature>
<evidence type="ECO:0000256" key="7">
    <source>
        <dbReference type="PIRSR" id="PIRSR000168-1"/>
    </source>
</evidence>
<evidence type="ECO:0000256" key="2">
    <source>
        <dbReference type="ARBA" id="ARBA00006288"/>
    </source>
</evidence>
<evidence type="ECO:0000256" key="5">
    <source>
        <dbReference type="ARBA" id="ARBA00023002"/>
    </source>
</evidence>
<feature type="domain" description="Acyl-CoA oxidase/dehydrogenase middle" evidence="10">
    <location>
        <begin position="138"/>
        <end position="245"/>
    </location>
</feature>
<evidence type="ECO:0000256" key="4">
    <source>
        <dbReference type="ARBA" id="ARBA00022827"/>
    </source>
</evidence>
<dbReference type="SUPFAM" id="SSF47203">
    <property type="entry name" value="Acyl-CoA dehydrogenase C-terminal domain-like"/>
    <property type="match status" value="2"/>
</dbReference>
<dbReference type="GO" id="GO:0033540">
    <property type="term" value="P:fatty acid beta-oxidation using acyl-CoA oxidase"/>
    <property type="evidence" value="ECO:0007669"/>
    <property type="project" value="TreeGrafter"/>
</dbReference>
<dbReference type="GO" id="GO:0003997">
    <property type="term" value="F:acyl-CoA oxidase activity"/>
    <property type="evidence" value="ECO:0007669"/>
    <property type="project" value="InterPro"/>
</dbReference>
<evidence type="ECO:0000259" key="10">
    <source>
        <dbReference type="Pfam" id="PF02770"/>
    </source>
</evidence>
<dbReference type="PANTHER" id="PTHR10909:SF352">
    <property type="entry name" value="ACYL-COENZYME A OXIDASE-LIKE PROTEIN"/>
    <property type="match status" value="1"/>
</dbReference>
<dbReference type="GO" id="GO:0055088">
    <property type="term" value="P:lipid homeostasis"/>
    <property type="evidence" value="ECO:0007669"/>
    <property type="project" value="TreeGrafter"/>
</dbReference>
<dbReference type="InterPro" id="IPR055060">
    <property type="entry name" value="ACOX_C_alpha1"/>
</dbReference>
<proteinExistence type="inferred from homology"/>
<keyword evidence="13" id="KW-1185">Reference proteome</keyword>
<feature type="binding site" evidence="8">
    <location>
        <position position="180"/>
    </location>
    <ligand>
        <name>FAD</name>
        <dbReference type="ChEBI" id="CHEBI:57692"/>
    </ligand>
</feature>
<dbReference type="InterPro" id="IPR046373">
    <property type="entry name" value="Acyl-CoA_Oxase/DH_mid-dom_sf"/>
</dbReference>
<evidence type="ECO:0000259" key="9">
    <source>
        <dbReference type="Pfam" id="PF01756"/>
    </source>
</evidence>
<dbReference type="Pfam" id="PF02770">
    <property type="entry name" value="Acyl-CoA_dh_M"/>
    <property type="match status" value="1"/>
</dbReference>
<dbReference type="GO" id="GO:0071949">
    <property type="term" value="F:FAD binding"/>
    <property type="evidence" value="ECO:0007669"/>
    <property type="project" value="InterPro"/>
</dbReference>
<dbReference type="PIRSF" id="PIRSF000168">
    <property type="entry name" value="Acyl-CoA_oxidase"/>
    <property type="match status" value="1"/>
</dbReference>
<dbReference type="Gene3D" id="2.40.110.10">
    <property type="entry name" value="Butyryl-CoA Dehydrogenase, subunit A, domain 2"/>
    <property type="match status" value="1"/>
</dbReference>
<sequence>MEPADLGLGDSSLHRYLDGEFWSLKNELRELLGGCPLFRPRYDLSLDEMRTLTFQRVTFTMGLPLLKRAIQDQVEKTRNFVSRSLVIGEVLSMADMATGVKCGIIYWLFGGAIRSLGGPAHVTQWLQPLQEQKYTGMFAMTERGHGSNVRAIQTEATFDFSAQEFVIDTPCKNAEKMYIGNAMYGNYAAVFAQLIINGRSQGPHCFIVPVRDENGSLYPGVTVVDMMHKEGLHGVDNGILRFDSVRIPRENLLDKFGSVAPDGQYHSPIKDKSARFNAMLAALTPSRLAVTFQAMGSMKLGLTIAIRYSHSRRQFGPKAREEVKIIEHQTQTLRLMPHLATALALTFASRYAGTLLDEDIFRGKELVDSRPLQALVAGLKAYSTWENVSCLQDCRECTGGMVVVRELLAQYTKQCEERPVSSLLRNWAESGSDRLRTSFLAFNMDTVGHLTFLLKAVHFRERILQRGLVARIYYKVMTEKEDFFSAWNSCLHHITCLSLAHIHRVTLEQFCLAVRNCPDQEDQDLLKQFCLLYGTKLVFQERAWYLEHKYLTPMTSMRIRRQLLHLCNSVKDDALRVISAFNISHASLHAPIAGFANPNAAWVLYPAPQHSLAGERARSPRPKLGAKL</sequence>
<reference evidence="12" key="1">
    <citation type="submission" date="2019-10" db="EMBL/GenBank/DDBJ databases">
        <title>The sequence and de novo assembly of the wild yak genome.</title>
        <authorList>
            <person name="Liu Y."/>
        </authorList>
    </citation>
    <scope>NUCLEOTIDE SEQUENCE [LARGE SCALE GENOMIC DNA]</scope>
    <source>
        <strain evidence="12">WY2019</strain>
    </source>
</reference>
<dbReference type="GO" id="GO:0005777">
    <property type="term" value="C:peroxisome"/>
    <property type="evidence" value="ECO:0007669"/>
    <property type="project" value="InterPro"/>
</dbReference>
<feature type="active site" description="Proton acceptor" evidence="7">
    <location>
        <position position="417"/>
    </location>
</feature>
<dbReference type="FunFam" id="1.20.140.10:FF:000034">
    <property type="entry name" value="Acyl-coenzyme A oxidase"/>
    <property type="match status" value="1"/>
</dbReference>
<evidence type="ECO:0000259" key="11">
    <source>
        <dbReference type="Pfam" id="PF22924"/>
    </source>
</evidence>
<keyword evidence="4 6" id="KW-0274">FAD</keyword>
<dbReference type="InterPro" id="IPR002655">
    <property type="entry name" value="Acyl-CoA_oxidase_C"/>
</dbReference>
<evidence type="ECO:0000256" key="3">
    <source>
        <dbReference type="ARBA" id="ARBA00022630"/>
    </source>
</evidence>
<keyword evidence="3 6" id="KW-0285">Flavoprotein</keyword>
<name>A0A6B0RMG5_9CETA</name>
<dbReference type="InterPro" id="IPR012258">
    <property type="entry name" value="Acyl-CoA_oxidase"/>
</dbReference>
<dbReference type="PANTHER" id="PTHR10909">
    <property type="entry name" value="ELECTRON TRANSPORT OXIDOREDUCTASE"/>
    <property type="match status" value="1"/>
</dbReference>
<dbReference type="AlphaFoldDB" id="A0A6B0RMG5"/>
<evidence type="ECO:0000256" key="1">
    <source>
        <dbReference type="ARBA" id="ARBA00001974"/>
    </source>
</evidence>
<feature type="domain" description="Acyl-CoA oxidase C-terminal" evidence="9">
    <location>
        <begin position="468"/>
        <end position="593"/>
    </location>
</feature>
<accession>A0A6B0RMG5</accession>
<feature type="binding site" evidence="8">
    <location>
        <position position="141"/>
    </location>
    <ligand>
        <name>FAD</name>
        <dbReference type="ChEBI" id="CHEBI:57692"/>
    </ligand>
</feature>
<dbReference type="Pfam" id="PF01756">
    <property type="entry name" value="ACOX"/>
    <property type="match status" value="1"/>
</dbReference>
<evidence type="ECO:0000313" key="12">
    <source>
        <dbReference type="EMBL" id="MXQ90201.1"/>
    </source>
</evidence>
<dbReference type="Gene3D" id="1.20.140.10">
    <property type="entry name" value="Butyryl-CoA Dehydrogenase, subunit A, domain 3"/>
    <property type="match status" value="2"/>
</dbReference>
<dbReference type="Proteomes" id="UP000322234">
    <property type="component" value="Unassembled WGS sequence"/>
</dbReference>
<comment type="caution">
    <text evidence="12">The sequence shown here is derived from an EMBL/GenBank/DDBJ whole genome shotgun (WGS) entry which is preliminary data.</text>
</comment>
<dbReference type="Pfam" id="PF22924">
    <property type="entry name" value="ACOX_C_alpha1"/>
    <property type="match status" value="1"/>
</dbReference>
<evidence type="ECO:0000256" key="8">
    <source>
        <dbReference type="PIRSR" id="PIRSR000168-2"/>
    </source>
</evidence>
<evidence type="ECO:0000256" key="6">
    <source>
        <dbReference type="PIRNR" id="PIRNR000168"/>
    </source>
</evidence>
<dbReference type="SUPFAM" id="SSF56645">
    <property type="entry name" value="Acyl-CoA dehydrogenase NM domain-like"/>
    <property type="match status" value="1"/>
</dbReference>
<dbReference type="FunFam" id="2.40.110.10:FF:000019">
    <property type="entry name" value="Acyl-coenzyme A oxidase"/>
    <property type="match status" value="1"/>
</dbReference>
<comment type="similarity">
    <text evidence="2 6">Belongs to the acyl-CoA oxidase family.</text>
</comment>
<dbReference type="InterPro" id="IPR009100">
    <property type="entry name" value="AcylCoA_DH/oxidase_NM_dom_sf"/>
</dbReference>
<dbReference type="EMBL" id="VBQZ03000061">
    <property type="protein sequence ID" value="MXQ90201.1"/>
    <property type="molecule type" value="Genomic_DNA"/>
</dbReference>
<keyword evidence="5" id="KW-0560">Oxidoreductase</keyword>
<organism evidence="12 13">
    <name type="scientific">Bos mutus</name>
    <name type="common">wild yak</name>
    <dbReference type="NCBI Taxonomy" id="72004"/>
    <lineage>
        <taxon>Eukaryota</taxon>
        <taxon>Metazoa</taxon>
        <taxon>Chordata</taxon>
        <taxon>Craniata</taxon>
        <taxon>Vertebrata</taxon>
        <taxon>Euteleostomi</taxon>
        <taxon>Mammalia</taxon>
        <taxon>Eutheria</taxon>
        <taxon>Laurasiatheria</taxon>
        <taxon>Artiodactyla</taxon>
        <taxon>Ruminantia</taxon>
        <taxon>Pecora</taxon>
        <taxon>Bovidae</taxon>
        <taxon>Bovinae</taxon>
        <taxon>Bos</taxon>
    </lineage>
</organism>
<comment type="cofactor">
    <cofactor evidence="1">
        <name>FAD</name>
        <dbReference type="ChEBI" id="CHEBI:57692"/>
    </cofactor>
</comment>
<evidence type="ECO:0000313" key="13">
    <source>
        <dbReference type="Proteomes" id="UP000322234"/>
    </source>
</evidence>
<gene>
    <name evidence="12" type="ORF">E5288_WYG017419</name>
</gene>
<protein>
    <recommendedName>
        <fullName evidence="6">Acyl-coenzyme A oxidase</fullName>
    </recommendedName>
</protein>